<evidence type="ECO:0000256" key="1">
    <source>
        <dbReference type="SAM" id="MobiDB-lite"/>
    </source>
</evidence>
<comment type="caution">
    <text evidence="3">The sequence shown here is derived from an EMBL/GenBank/DDBJ whole genome shotgun (WGS) entry which is preliminary data.</text>
</comment>
<evidence type="ECO:0000313" key="4">
    <source>
        <dbReference type="Proteomes" id="UP000559117"/>
    </source>
</evidence>
<keyword evidence="2" id="KW-0812">Transmembrane</keyword>
<name>A0A840UGM7_9FIRM</name>
<organism evidence="3 4">
    <name type="scientific">Pectinatus brassicae</name>
    <dbReference type="NCBI Taxonomy" id="862415"/>
    <lineage>
        <taxon>Bacteria</taxon>
        <taxon>Bacillati</taxon>
        <taxon>Bacillota</taxon>
        <taxon>Negativicutes</taxon>
        <taxon>Selenomonadales</taxon>
        <taxon>Selenomonadaceae</taxon>
        <taxon>Pectinatus</taxon>
    </lineage>
</organism>
<dbReference type="Proteomes" id="UP000559117">
    <property type="component" value="Unassembled WGS sequence"/>
</dbReference>
<reference evidence="3 4" key="1">
    <citation type="submission" date="2020-08" db="EMBL/GenBank/DDBJ databases">
        <title>Genomic Encyclopedia of Type Strains, Phase IV (KMG-IV): sequencing the most valuable type-strain genomes for metagenomic binning, comparative biology and taxonomic classification.</title>
        <authorList>
            <person name="Goeker M."/>
        </authorList>
    </citation>
    <scope>NUCLEOTIDE SEQUENCE [LARGE SCALE GENOMIC DNA]</scope>
    <source>
        <strain evidence="3 4">DSM 24661</strain>
    </source>
</reference>
<keyword evidence="2" id="KW-0472">Membrane</keyword>
<dbReference type="RefSeq" id="WP_183861079.1">
    <property type="nucleotide sequence ID" value="NZ_JACHFH010000015.1"/>
</dbReference>
<feature type="transmembrane region" description="Helical" evidence="2">
    <location>
        <begin position="94"/>
        <end position="112"/>
    </location>
</feature>
<protein>
    <submittedName>
        <fullName evidence="3">Putative lipid-binding transport protein (Tim44 family)</fullName>
    </submittedName>
</protein>
<feature type="compositionally biased region" description="Basic and acidic residues" evidence="1">
    <location>
        <begin position="188"/>
        <end position="200"/>
    </location>
</feature>
<gene>
    <name evidence="3" type="ORF">HNR32_001424</name>
</gene>
<sequence length="200" mass="22108">MNYKKIIILAVLAIFAMSSLTFAARGSARISSFRSAPSFSSHQKAPSISKTREYKPSQDAKSISKNAPESTNMARSNASTSTGTSRWGNTLRNIGLFGGGMFLGSMLGHMFGMGGTGFFSSMMGLLFNIVMIFAVIAIVRMIWSKLKGSSKQNTSNYQRQSQYSDMMQSRPQEKIVDITPKRAMGNDYDSKTTADEYRRR</sequence>
<feature type="region of interest" description="Disordered" evidence="1">
    <location>
        <begin position="150"/>
        <end position="200"/>
    </location>
</feature>
<keyword evidence="2" id="KW-1133">Transmembrane helix</keyword>
<feature type="compositionally biased region" description="Polar residues" evidence="1">
    <location>
        <begin position="150"/>
        <end position="170"/>
    </location>
</feature>
<dbReference type="AlphaFoldDB" id="A0A840UGM7"/>
<evidence type="ECO:0000256" key="2">
    <source>
        <dbReference type="SAM" id="Phobius"/>
    </source>
</evidence>
<keyword evidence="4" id="KW-1185">Reference proteome</keyword>
<feature type="transmembrane region" description="Helical" evidence="2">
    <location>
        <begin position="118"/>
        <end position="143"/>
    </location>
</feature>
<proteinExistence type="predicted"/>
<evidence type="ECO:0000313" key="3">
    <source>
        <dbReference type="EMBL" id="MBB5336276.1"/>
    </source>
</evidence>
<feature type="transmembrane region" description="Helical" evidence="2">
    <location>
        <begin position="6"/>
        <end position="24"/>
    </location>
</feature>
<accession>A0A840UGM7</accession>
<feature type="compositionally biased region" description="Polar residues" evidence="1">
    <location>
        <begin position="59"/>
        <end position="85"/>
    </location>
</feature>
<dbReference type="EMBL" id="JACHFH010000015">
    <property type="protein sequence ID" value="MBB5336276.1"/>
    <property type="molecule type" value="Genomic_DNA"/>
</dbReference>
<feature type="region of interest" description="Disordered" evidence="1">
    <location>
        <begin position="37"/>
        <end position="85"/>
    </location>
</feature>
<feature type="compositionally biased region" description="Basic and acidic residues" evidence="1">
    <location>
        <begin position="171"/>
        <end position="180"/>
    </location>
</feature>